<name>A0A0R3KN58_9BRAD</name>
<organism evidence="1 2">
    <name type="scientific">Bradyrhizobium jicamae</name>
    <dbReference type="NCBI Taxonomy" id="280332"/>
    <lineage>
        <taxon>Bacteria</taxon>
        <taxon>Pseudomonadati</taxon>
        <taxon>Pseudomonadota</taxon>
        <taxon>Alphaproteobacteria</taxon>
        <taxon>Hyphomicrobiales</taxon>
        <taxon>Nitrobacteraceae</taxon>
        <taxon>Bradyrhizobium</taxon>
    </lineage>
</organism>
<protein>
    <submittedName>
        <fullName evidence="1">Glycoside hydrolase</fullName>
    </submittedName>
</protein>
<dbReference type="AlphaFoldDB" id="A0A0R3KN58"/>
<sequence>MKIAYLVNHYPAISHSFIRREILALERLGHEVLRISIRGWDDSQRGSEDQREQARTRYVLRSGAASLVGSFLRMLITSPARLFRALVLTFKVGLRAERPLPVHLIYLLEACQVTLWLRSEKAQHLHAHFGTNSAEVAMLVSELGGPPWSFTAHGPEEFDKPKFISLPEKIRRARFVVAVSSFGRSQLFRNVPHSDWPKIKVVHCGLEPAFHDTGDITPAGDKRRLVCVGRLCEQKGQLLLIEAARLLTERGVTFELVLAGDGEMRGDVEALVAKYKLTGTVRITGWISSEEVRAEILAARALVLPSFAEGLPVVIMEAMALQRPVISTFVAGIPELIHHGEHGWLVPAGDLESLAAAMEECLRTAPETITQMGERSRQRVLQRHDVDKEAAKLMGLIEA</sequence>
<accession>A0A0R3KN58</accession>
<dbReference type="PANTHER" id="PTHR45947:SF15">
    <property type="entry name" value="TEICHURONIC ACID BIOSYNTHESIS GLYCOSYLTRANSFERASE TUAC-RELATED"/>
    <property type="match status" value="1"/>
</dbReference>
<evidence type="ECO:0000313" key="1">
    <source>
        <dbReference type="EMBL" id="KRQ94750.1"/>
    </source>
</evidence>
<evidence type="ECO:0000313" key="2">
    <source>
        <dbReference type="Proteomes" id="UP000050863"/>
    </source>
</evidence>
<dbReference type="PANTHER" id="PTHR45947">
    <property type="entry name" value="SULFOQUINOVOSYL TRANSFERASE SQD2"/>
    <property type="match status" value="1"/>
</dbReference>
<dbReference type="RefSeq" id="WP_057840222.1">
    <property type="nucleotide sequence ID" value="NZ_LLXZ01000215.1"/>
</dbReference>
<dbReference type="Proteomes" id="UP000050863">
    <property type="component" value="Unassembled WGS sequence"/>
</dbReference>
<comment type="caution">
    <text evidence="1">The sequence shown here is derived from an EMBL/GenBank/DDBJ whole genome shotgun (WGS) entry which is preliminary data.</text>
</comment>
<dbReference type="GO" id="GO:0016757">
    <property type="term" value="F:glycosyltransferase activity"/>
    <property type="evidence" value="ECO:0007669"/>
    <property type="project" value="TreeGrafter"/>
</dbReference>
<dbReference type="Pfam" id="PF13692">
    <property type="entry name" value="Glyco_trans_1_4"/>
    <property type="match status" value="1"/>
</dbReference>
<dbReference type="GO" id="GO:0016787">
    <property type="term" value="F:hydrolase activity"/>
    <property type="evidence" value="ECO:0007669"/>
    <property type="project" value="UniProtKB-KW"/>
</dbReference>
<dbReference type="SUPFAM" id="SSF53756">
    <property type="entry name" value="UDP-Glycosyltransferase/glycogen phosphorylase"/>
    <property type="match status" value="1"/>
</dbReference>
<dbReference type="OrthoDB" id="9790710at2"/>
<dbReference type="InterPro" id="IPR050194">
    <property type="entry name" value="Glycosyltransferase_grp1"/>
</dbReference>
<dbReference type="STRING" id="280332.CQ12_04275"/>
<gene>
    <name evidence="1" type="ORF">CQ12_04275</name>
</gene>
<keyword evidence="1" id="KW-0378">Hydrolase</keyword>
<keyword evidence="2" id="KW-1185">Reference proteome</keyword>
<reference evidence="1 2" key="1">
    <citation type="submission" date="2014-03" db="EMBL/GenBank/DDBJ databases">
        <title>Bradyrhizobium valentinum sp. nov., isolated from effective nodules of Lupinus mariae-josephae, a lupine endemic of basic-lime soils in Eastern Spain.</title>
        <authorList>
            <person name="Duran D."/>
            <person name="Rey L."/>
            <person name="Navarro A."/>
            <person name="Busquets A."/>
            <person name="Imperial J."/>
            <person name="Ruiz-Argueso T."/>
        </authorList>
    </citation>
    <scope>NUCLEOTIDE SEQUENCE [LARGE SCALE GENOMIC DNA]</scope>
    <source>
        <strain evidence="1 2">PAC68</strain>
    </source>
</reference>
<dbReference type="EMBL" id="LLXZ01000215">
    <property type="protein sequence ID" value="KRQ94750.1"/>
    <property type="molecule type" value="Genomic_DNA"/>
</dbReference>
<proteinExistence type="predicted"/>
<dbReference type="Gene3D" id="3.40.50.2000">
    <property type="entry name" value="Glycogen Phosphorylase B"/>
    <property type="match status" value="2"/>
</dbReference>